<feature type="disulfide bond" evidence="1">
    <location>
        <begin position="199"/>
        <end position="233"/>
    </location>
</feature>
<dbReference type="InterPro" id="IPR003582">
    <property type="entry name" value="ShKT_dom"/>
</dbReference>
<name>A0A0N5CI27_STREA</name>
<proteinExistence type="predicted"/>
<sequence>MTALQFALGLVSGIVNIIAKQEFIVDGSYIIWNFEYFNVYGQNINNLMICIVMASLYMNIAMPGVVLISRNWVIIKNKALKTQSRHLIILLLVVVLAVSEIAFTMAFCFNMDIEGDVIRRILEKNAFAISFLSPEGFYPIFYGNKSADLTTEVRSIICDLIANNNVCNNTVMRSYVCKYCQSECEGKIDPDCNAFIGECKDYYNYCPYVVSQCHVSFMTSFLYKYCPVTCEQCVPTNSNDTTDESPIEIETTNSTLIDSSDNIPIVIVTTSSAPINTTDIEGKIPIIIDETSNVSLISTTTEFIPTVELLPFDNSSNIVKSTNL</sequence>
<evidence type="ECO:0000259" key="3">
    <source>
        <dbReference type="PROSITE" id="PS51670"/>
    </source>
</evidence>
<dbReference type="Proteomes" id="UP000046392">
    <property type="component" value="Unplaced"/>
</dbReference>
<comment type="caution">
    <text evidence="1">Lacks conserved residue(s) required for the propagation of feature annotation.</text>
</comment>
<reference evidence="5" key="1">
    <citation type="submission" date="2017-02" db="UniProtKB">
        <authorList>
            <consortium name="WormBaseParasite"/>
        </authorList>
    </citation>
    <scope>IDENTIFICATION</scope>
</reference>
<keyword evidence="2" id="KW-0472">Membrane</keyword>
<feature type="domain" description="ShKT" evidence="3">
    <location>
        <begin position="199"/>
        <end position="233"/>
    </location>
</feature>
<organism evidence="4 5">
    <name type="scientific">Strongyloides papillosus</name>
    <name type="common">Intestinal threadworm</name>
    <dbReference type="NCBI Taxonomy" id="174720"/>
    <lineage>
        <taxon>Eukaryota</taxon>
        <taxon>Metazoa</taxon>
        <taxon>Ecdysozoa</taxon>
        <taxon>Nematoda</taxon>
        <taxon>Chromadorea</taxon>
        <taxon>Rhabditida</taxon>
        <taxon>Tylenchina</taxon>
        <taxon>Panagrolaimomorpha</taxon>
        <taxon>Strongyloidoidea</taxon>
        <taxon>Strongyloididae</taxon>
        <taxon>Strongyloides</taxon>
    </lineage>
</organism>
<accession>A0A0N5CI27</accession>
<evidence type="ECO:0000256" key="1">
    <source>
        <dbReference type="PROSITE-ProRule" id="PRU01005"/>
    </source>
</evidence>
<dbReference type="WBParaSite" id="SPAL_0001748900.1">
    <property type="protein sequence ID" value="SPAL_0001748900.1"/>
    <property type="gene ID" value="SPAL_0001748900"/>
</dbReference>
<feature type="transmembrane region" description="Helical" evidence="2">
    <location>
        <begin position="87"/>
        <end position="107"/>
    </location>
</feature>
<dbReference type="PROSITE" id="PS51670">
    <property type="entry name" value="SHKT"/>
    <property type="match status" value="1"/>
</dbReference>
<protein>
    <submittedName>
        <fullName evidence="5">ShKT domain-containing protein</fullName>
    </submittedName>
</protein>
<dbReference type="Pfam" id="PF01549">
    <property type="entry name" value="ShK"/>
    <property type="match status" value="2"/>
</dbReference>
<keyword evidence="4" id="KW-1185">Reference proteome</keyword>
<evidence type="ECO:0000313" key="5">
    <source>
        <dbReference type="WBParaSite" id="SPAL_0001748900.1"/>
    </source>
</evidence>
<dbReference type="AlphaFoldDB" id="A0A0N5CI27"/>
<evidence type="ECO:0000256" key="2">
    <source>
        <dbReference type="SAM" id="Phobius"/>
    </source>
</evidence>
<evidence type="ECO:0000313" key="4">
    <source>
        <dbReference type="Proteomes" id="UP000046392"/>
    </source>
</evidence>
<feature type="transmembrane region" description="Helical" evidence="2">
    <location>
        <begin position="43"/>
        <end position="67"/>
    </location>
</feature>
<keyword evidence="2" id="KW-1133">Transmembrane helix</keyword>
<keyword evidence="2" id="KW-0812">Transmembrane</keyword>
<keyword evidence="1" id="KW-1015">Disulfide bond</keyword>